<dbReference type="Pfam" id="PF00440">
    <property type="entry name" value="TetR_N"/>
    <property type="match status" value="1"/>
</dbReference>
<comment type="caution">
    <text evidence="6">The sequence shown here is derived from an EMBL/GenBank/DDBJ whole genome shotgun (WGS) entry which is preliminary data.</text>
</comment>
<gene>
    <name evidence="6" type="ORF">CS062_22415</name>
</gene>
<evidence type="ECO:0000256" key="4">
    <source>
        <dbReference type="PROSITE-ProRule" id="PRU00335"/>
    </source>
</evidence>
<dbReference type="Proteomes" id="UP000231501">
    <property type="component" value="Unassembled WGS sequence"/>
</dbReference>
<keyword evidence="1" id="KW-0805">Transcription regulation</keyword>
<dbReference type="OrthoDB" id="8535430at2"/>
<dbReference type="PROSITE" id="PS50977">
    <property type="entry name" value="HTH_TETR_2"/>
    <property type="match status" value="1"/>
</dbReference>
<dbReference type="Gene3D" id="1.10.10.60">
    <property type="entry name" value="Homeodomain-like"/>
    <property type="match status" value="1"/>
</dbReference>
<evidence type="ECO:0000313" key="6">
    <source>
        <dbReference type="EMBL" id="PIM50931.1"/>
    </source>
</evidence>
<keyword evidence="2 4" id="KW-0238">DNA-binding</keyword>
<feature type="domain" description="HTH tetR-type" evidence="5">
    <location>
        <begin position="6"/>
        <end position="66"/>
    </location>
</feature>
<dbReference type="PANTHER" id="PTHR30055">
    <property type="entry name" value="HTH-TYPE TRANSCRIPTIONAL REGULATOR RUTR"/>
    <property type="match status" value="1"/>
</dbReference>
<organism evidence="6 7">
    <name type="scientific">Roseateles chitinivorans</name>
    <dbReference type="NCBI Taxonomy" id="2917965"/>
    <lineage>
        <taxon>Bacteria</taxon>
        <taxon>Pseudomonadati</taxon>
        <taxon>Pseudomonadota</taxon>
        <taxon>Betaproteobacteria</taxon>
        <taxon>Burkholderiales</taxon>
        <taxon>Sphaerotilaceae</taxon>
        <taxon>Roseateles</taxon>
    </lineage>
</organism>
<dbReference type="GO" id="GO:0003700">
    <property type="term" value="F:DNA-binding transcription factor activity"/>
    <property type="evidence" value="ECO:0007669"/>
    <property type="project" value="TreeGrafter"/>
</dbReference>
<dbReference type="InterPro" id="IPR039536">
    <property type="entry name" value="TetR_C_Proteobacteria"/>
</dbReference>
<dbReference type="AlphaFoldDB" id="A0A2G9C3D2"/>
<name>A0A2G9C3D2_9BURK</name>
<dbReference type="RefSeq" id="WP_099863853.1">
    <property type="nucleotide sequence ID" value="NZ_PEOG01000089.1"/>
</dbReference>
<dbReference type="SUPFAM" id="SSF48498">
    <property type="entry name" value="Tetracyclin repressor-like, C-terminal domain"/>
    <property type="match status" value="1"/>
</dbReference>
<dbReference type="GO" id="GO:0000976">
    <property type="term" value="F:transcription cis-regulatory region binding"/>
    <property type="evidence" value="ECO:0007669"/>
    <property type="project" value="TreeGrafter"/>
</dbReference>
<dbReference type="Pfam" id="PF14246">
    <property type="entry name" value="TetR_C_7"/>
    <property type="match status" value="1"/>
</dbReference>
<dbReference type="FunFam" id="1.10.10.60:FF:000141">
    <property type="entry name" value="TetR family transcriptional regulator"/>
    <property type="match status" value="1"/>
</dbReference>
<accession>A0A2G9C3D2</accession>
<protein>
    <submittedName>
        <fullName evidence="6">TetR family transcriptional regulator</fullName>
    </submittedName>
</protein>
<evidence type="ECO:0000313" key="7">
    <source>
        <dbReference type="Proteomes" id="UP000231501"/>
    </source>
</evidence>
<keyword evidence="7" id="KW-1185">Reference proteome</keyword>
<feature type="DNA-binding region" description="H-T-H motif" evidence="4">
    <location>
        <begin position="29"/>
        <end position="48"/>
    </location>
</feature>
<proteinExistence type="predicted"/>
<keyword evidence="3" id="KW-0804">Transcription</keyword>
<dbReference type="InterPro" id="IPR036271">
    <property type="entry name" value="Tet_transcr_reg_TetR-rel_C_sf"/>
</dbReference>
<sequence>MKVRTEARREAILEVASQVFLEFGYERASMAEIVKRIGGSKSTIYGYFASKEELFLAVTAAAGDRHMATALAEIAEYRGGDLEATLTRFAEKLTAFLTSDESVSAHRMVLGAAGHSDIGRMFYEVGPQRGMEVMTEMFRQAVELGELRREDPGLLAQHFGALVNAEHYHRWFHRDLPPPSRSEIKRAARRAVDVFLRAYAPAGAPTAPPRGKVARPS</sequence>
<dbReference type="PRINTS" id="PR00455">
    <property type="entry name" value="HTHTETR"/>
</dbReference>
<dbReference type="SUPFAM" id="SSF46689">
    <property type="entry name" value="Homeodomain-like"/>
    <property type="match status" value="1"/>
</dbReference>
<dbReference type="InterPro" id="IPR001647">
    <property type="entry name" value="HTH_TetR"/>
</dbReference>
<dbReference type="InterPro" id="IPR050109">
    <property type="entry name" value="HTH-type_TetR-like_transc_reg"/>
</dbReference>
<dbReference type="Gene3D" id="1.10.357.10">
    <property type="entry name" value="Tetracycline Repressor, domain 2"/>
    <property type="match status" value="1"/>
</dbReference>
<evidence type="ECO:0000259" key="5">
    <source>
        <dbReference type="PROSITE" id="PS50977"/>
    </source>
</evidence>
<evidence type="ECO:0000256" key="1">
    <source>
        <dbReference type="ARBA" id="ARBA00023015"/>
    </source>
</evidence>
<evidence type="ECO:0000256" key="2">
    <source>
        <dbReference type="ARBA" id="ARBA00023125"/>
    </source>
</evidence>
<evidence type="ECO:0000256" key="3">
    <source>
        <dbReference type="ARBA" id="ARBA00023163"/>
    </source>
</evidence>
<dbReference type="EMBL" id="PEOG01000089">
    <property type="protein sequence ID" value="PIM50931.1"/>
    <property type="molecule type" value="Genomic_DNA"/>
</dbReference>
<dbReference type="InterPro" id="IPR009057">
    <property type="entry name" value="Homeodomain-like_sf"/>
</dbReference>
<dbReference type="PANTHER" id="PTHR30055:SF119">
    <property type="entry name" value="NALC"/>
    <property type="match status" value="1"/>
</dbReference>
<reference evidence="6 7" key="1">
    <citation type="submission" date="2017-11" db="EMBL/GenBank/DDBJ databases">
        <title>Draft genome sequence of Mitsuaria sp. HWN-4.</title>
        <authorList>
            <person name="Gundlapally S.R."/>
        </authorList>
    </citation>
    <scope>NUCLEOTIDE SEQUENCE [LARGE SCALE GENOMIC DNA]</scope>
    <source>
        <strain evidence="6 7">HWN-4</strain>
    </source>
</reference>